<dbReference type="Proteomes" id="UP001295469">
    <property type="component" value="Chromosome A02"/>
</dbReference>
<evidence type="ECO:0000313" key="1">
    <source>
        <dbReference type="EMBL" id="CAF2143959.1"/>
    </source>
</evidence>
<gene>
    <name evidence="1" type="ORF">DARMORV10_A02P36960.1</name>
</gene>
<dbReference type="AlphaFoldDB" id="A0A816X8N8"/>
<dbReference type="EMBL" id="HG994356">
    <property type="protein sequence ID" value="CAF2143959.1"/>
    <property type="molecule type" value="Genomic_DNA"/>
</dbReference>
<protein>
    <submittedName>
        <fullName evidence="1">(rape) hypothetical protein</fullName>
    </submittedName>
</protein>
<reference evidence="1" key="1">
    <citation type="submission" date="2021-01" db="EMBL/GenBank/DDBJ databases">
        <authorList>
            <consortium name="Genoscope - CEA"/>
            <person name="William W."/>
        </authorList>
    </citation>
    <scope>NUCLEOTIDE SEQUENCE</scope>
</reference>
<organism evidence="1">
    <name type="scientific">Brassica napus</name>
    <name type="common">Rape</name>
    <dbReference type="NCBI Taxonomy" id="3708"/>
    <lineage>
        <taxon>Eukaryota</taxon>
        <taxon>Viridiplantae</taxon>
        <taxon>Streptophyta</taxon>
        <taxon>Embryophyta</taxon>
        <taxon>Tracheophyta</taxon>
        <taxon>Spermatophyta</taxon>
        <taxon>Magnoliopsida</taxon>
        <taxon>eudicotyledons</taxon>
        <taxon>Gunneridae</taxon>
        <taxon>Pentapetalae</taxon>
        <taxon>rosids</taxon>
        <taxon>malvids</taxon>
        <taxon>Brassicales</taxon>
        <taxon>Brassicaceae</taxon>
        <taxon>Brassiceae</taxon>
        <taxon>Brassica</taxon>
    </lineage>
</organism>
<name>A0A816X8N8_BRANA</name>
<proteinExistence type="predicted"/>
<sequence>MQDKFGVRSIMDNNDELMGAVYLQVTTLIAVYADSGRLLR</sequence>
<accession>A0A816X8N8</accession>